<protein>
    <submittedName>
        <fullName evidence="2">Lipoprotein</fullName>
    </submittedName>
</protein>
<accession>A0A059XZZ3</accession>
<dbReference type="InterPro" id="IPR036691">
    <property type="entry name" value="Endo/exonu/phosph_ase_sf"/>
</dbReference>
<feature type="compositionally biased region" description="Polar residues" evidence="1">
    <location>
        <begin position="72"/>
        <end position="82"/>
    </location>
</feature>
<organism evidence="2">
    <name type="scientific">Mycoplasmopsis bovis CQ-W70</name>
    <dbReference type="NCBI Taxonomy" id="1316930"/>
    <lineage>
        <taxon>Bacteria</taxon>
        <taxon>Bacillati</taxon>
        <taxon>Mycoplasmatota</taxon>
        <taxon>Mycoplasmoidales</taxon>
        <taxon>Metamycoplasmataceae</taxon>
        <taxon>Mycoplasmopsis</taxon>
    </lineage>
</organism>
<evidence type="ECO:0000256" key="1">
    <source>
        <dbReference type="SAM" id="MobiDB-lite"/>
    </source>
</evidence>
<dbReference type="EMBL" id="CP005933">
    <property type="protein sequence ID" value="AIA34209.1"/>
    <property type="molecule type" value="Genomic_DNA"/>
</dbReference>
<dbReference type="KEGG" id="mbq:K668_03165"/>
<dbReference type="NCBIfam" id="NF045851">
    <property type="entry name" value="mem_nucl_MnuA"/>
    <property type="match status" value="1"/>
</dbReference>
<reference evidence="2" key="1">
    <citation type="submission" date="2013-04" db="EMBL/GenBank/DDBJ databases">
        <authorList>
            <person name="Lin L."/>
            <person name="Zeng Z."/>
            <person name="Xie J."/>
            <person name="Luo L."/>
            <person name="Yang Z."/>
            <person name="Liang W."/>
            <person name="Lin H."/>
            <person name="Dong C."/>
            <person name="Sun Y."/>
        </authorList>
    </citation>
    <scope>NUCLEOTIDE SEQUENCE [LARGE SCALE GENOMIC DNA]</scope>
    <source>
        <strain evidence="2">CQ-W70</strain>
    </source>
</reference>
<dbReference type="CDD" id="cd10283">
    <property type="entry name" value="MnuA_DNase1-like"/>
    <property type="match status" value="1"/>
</dbReference>
<feature type="compositionally biased region" description="Basic and acidic residues" evidence="1">
    <location>
        <begin position="60"/>
        <end position="71"/>
    </location>
</feature>
<keyword evidence="2" id="KW-0449">Lipoprotein</keyword>
<dbReference type="Gene3D" id="3.60.10.10">
    <property type="entry name" value="Endonuclease/exonuclease/phosphatase"/>
    <property type="match status" value="1"/>
</dbReference>
<dbReference type="HOGENOM" id="CLU_046842_0_0_14"/>
<dbReference type="SUPFAM" id="SSF56219">
    <property type="entry name" value="DNase I-like"/>
    <property type="match status" value="1"/>
</dbReference>
<dbReference type="PATRIC" id="fig|1316930.3.peg.647"/>
<dbReference type="Proteomes" id="UP000027182">
    <property type="component" value="Chromosome"/>
</dbReference>
<proteinExistence type="predicted"/>
<feature type="region of interest" description="Disordered" evidence="1">
    <location>
        <begin position="54"/>
        <end position="82"/>
    </location>
</feature>
<name>A0A059XZZ3_MYCBV</name>
<sequence>MQVNQIYYNKFEMKKFKWIYTYAGLVISSSSLSFTTSCFEKGSSKENNQKIVKSNSTDRTVNKPSKEKEEAQFNSGRSNASEHSGNFKNINIGFWNVLNYSNTSLSKAYFKTQALASVIFNQKYDLVGLVELKGSNNTHLDELIKLLNEQSQKISSHDRWAYRVSDKYMSNPSYTKRGDGEFAGFLYKTNKLEPIKFNDGSIGKIYENPEFKETPFGGSVKHYSRPPYAMKFKILDNSLKNNDFTYIIDHFDSPGKKRGSNKELSFEGAGSSELNEAHNLQYVFDYFNELDGENDDLFFAGDTNIKERNHNEAFSWLSKNSAYKNVFEPNNENKTSLSTSINKYANSYDKIIHRSKLKYINPKIFKLYDFVNNGFLYKNINSLNDWMQYVKSSSSKKYKSNSGYIIRGISDHSPVGYTVLFE</sequence>
<gene>
    <name evidence="2" type="ORF">K668_03165</name>
</gene>
<evidence type="ECO:0000313" key="2">
    <source>
        <dbReference type="EMBL" id="AIA34209.1"/>
    </source>
</evidence>
<dbReference type="AlphaFoldDB" id="A0A059XZZ3"/>